<name>A0A131YK97_RHIAP</name>
<protein>
    <recommendedName>
        <fullName evidence="3">Secreted protein</fullName>
    </recommendedName>
</protein>
<dbReference type="EMBL" id="GEDV01009625">
    <property type="protein sequence ID" value="JAP78932.1"/>
    <property type="molecule type" value="Transcribed_RNA"/>
</dbReference>
<proteinExistence type="predicted"/>
<reference evidence="2" key="1">
    <citation type="journal article" date="2016" name="Ticks Tick Borne Dis.">
        <title>De novo assembly and annotation of the salivary gland transcriptome of Rhipicephalus appendiculatus male and female ticks during blood feeding.</title>
        <authorList>
            <person name="de Castro M.H."/>
            <person name="de Klerk D."/>
            <person name="Pienaar R."/>
            <person name="Latif A.A."/>
            <person name="Rees D.J."/>
            <person name="Mans B.J."/>
        </authorList>
    </citation>
    <scope>NUCLEOTIDE SEQUENCE</scope>
    <source>
        <tissue evidence="2">Salivary glands</tissue>
    </source>
</reference>
<dbReference type="AlphaFoldDB" id="A0A131YK97"/>
<organism evidence="2">
    <name type="scientific">Rhipicephalus appendiculatus</name>
    <name type="common">Brown ear tick</name>
    <dbReference type="NCBI Taxonomy" id="34631"/>
    <lineage>
        <taxon>Eukaryota</taxon>
        <taxon>Metazoa</taxon>
        <taxon>Ecdysozoa</taxon>
        <taxon>Arthropoda</taxon>
        <taxon>Chelicerata</taxon>
        <taxon>Arachnida</taxon>
        <taxon>Acari</taxon>
        <taxon>Parasitiformes</taxon>
        <taxon>Ixodida</taxon>
        <taxon>Ixodoidea</taxon>
        <taxon>Ixodidae</taxon>
        <taxon>Rhipicephalinae</taxon>
        <taxon>Rhipicephalus</taxon>
        <taxon>Rhipicephalus</taxon>
    </lineage>
</organism>
<accession>A0A131YK97</accession>
<feature type="chain" id="PRO_5007285404" description="Secreted protein" evidence="1">
    <location>
        <begin position="28"/>
        <end position="113"/>
    </location>
</feature>
<keyword evidence="1" id="KW-0732">Signal</keyword>
<evidence type="ECO:0000313" key="2">
    <source>
        <dbReference type="EMBL" id="JAP78932.1"/>
    </source>
</evidence>
<evidence type="ECO:0008006" key="3">
    <source>
        <dbReference type="Google" id="ProtNLM"/>
    </source>
</evidence>
<evidence type="ECO:0000256" key="1">
    <source>
        <dbReference type="SAM" id="SignalP"/>
    </source>
</evidence>
<sequence length="113" mass="12686">MTHNPQALIASTILLATHFYSLNGVIAQANMDKEDTMEQTCLHFIAPFDAFNQLAQKAMLTFLLVRFLKYLIMLCLTVCHFKCVAFVPLHGQAEDHLDGAPSHFHKTLHSCAL</sequence>
<feature type="signal peptide" evidence="1">
    <location>
        <begin position="1"/>
        <end position="27"/>
    </location>
</feature>